<accession>A0AC61L201</accession>
<name>A0AC61L201_9EURY</name>
<protein>
    <submittedName>
        <fullName evidence="1">Uncharacterized protein</fullName>
    </submittedName>
</protein>
<evidence type="ECO:0000313" key="2">
    <source>
        <dbReference type="Proteomes" id="UP000248329"/>
    </source>
</evidence>
<evidence type="ECO:0000313" key="1">
    <source>
        <dbReference type="EMBL" id="PXF60217.1"/>
    </source>
</evidence>
<dbReference type="Proteomes" id="UP000248329">
    <property type="component" value="Unassembled WGS sequence"/>
</dbReference>
<reference evidence="1" key="1">
    <citation type="submission" date="2018-01" db="EMBL/GenBank/DDBJ databases">
        <authorList>
            <person name="Krukenberg V."/>
        </authorList>
    </citation>
    <scope>NUCLEOTIDE SEQUENCE</scope>
    <source>
        <strain evidence="1">E20ANME2</strain>
    </source>
</reference>
<gene>
    <name evidence="1" type="ORF">C4B59_09675</name>
</gene>
<organism evidence="1 2">
    <name type="scientific">Candidatus Methanogaster sp</name>
    <dbReference type="NCBI Taxonomy" id="3386292"/>
    <lineage>
        <taxon>Archaea</taxon>
        <taxon>Methanobacteriati</taxon>
        <taxon>Methanobacteriota</taxon>
        <taxon>Stenosarchaea group</taxon>
        <taxon>Methanomicrobia</taxon>
        <taxon>Methanosarcinales</taxon>
        <taxon>ANME-2 cluster</taxon>
        <taxon>Candidatus Methanogasteraceae</taxon>
        <taxon>Candidatus Methanogaster</taxon>
    </lineage>
</organism>
<dbReference type="EMBL" id="PQXF01000018">
    <property type="protein sequence ID" value="PXF60217.1"/>
    <property type="molecule type" value="Genomic_DNA"/>
</dbReference>
<comment type="caution">
    <text evidence="1">The sequence shown here is derived from an EMBL/GenBank/DDBJ whole genome shotgun (WGS) entry which is preliminary data.</text>
</comment>
<proteinExistence type="predicted"/>
<sequence>MRRIGIAVWVLLVIALFGLPAGVQAQGADDGLVAEWHFDEGSGSVLADSSGNGNDGVIHGATWVEGKQGMALEFDGVDDYVKIFDDQSSDIHNEITVGAWINADAIQPDKYPDPLSKDGPGGRSWFIRPADDFPAVSMWMDGTRYDVMGITDLRGAGWSHIAVVYNGAEIKYYINGGLDDSTPATGSVDVTLEPLQIGNGYPDGSHHFKGNINKVIIYDKALSPEEIRALYEGVQLSLTKSAAPHSTKQGQTTTITLTAKNTGTTELTDIEVSDAIPSDLTFVSGETSKNYISLRPNDSREFQYVLQPSDAGTFNLDPATATYADEEGNYHTTESETATITVIPSTDQSPTPQTTKNPSTDISTASVHLHGEKTDVVLGEDVLLKLSAVNIIGNPTMHVQVIIIPPSGWSVTSSEFAKSGAGQYTTTYEIEEGVGRDIEVRIVPNQIGDDFQVQGRIIYYFGDDSDAREDHMLTLPITVRAEAEQGAERTESSSESKEASAPGFAAVIAILGLLLAY</sequence>